<keyword evidence="3" id="KW-1185">Reference proteome</keyword>
<proteinExistence type="predicted"/>
<sequence length="122" mass="12295">MDATGIGGAVGAFAGAAASGMVSVDPDAAQAAIKEIGAVRDELSALLHSASAGGASSVQIGANPVGVAMAKKSENRMSGSGDSFTHLIRQLFDQTERAERALNQAIANYKETDYGNAAKVRG</sequence>
<comment type="caution">
    <text evidence="2">The sequence shown here is derived from an EMBL/GenBank/DDBJ whole genome shotgun (WGS) entry which is preliminary data.</text>
</comment>
<reference evidence="3" key="1">
    <citation type="journal article" date="2019" name="Int. J. Syst. Evol. Microbiol.">
        <title>The Global Catalogue of Microorganisms (GCM) 10K type strain sequencing project: providing services to taxonomists for standard genome sequencing and annotation.</title>
        <authorList>
            <consortium name="The Broad Institute Genomics Platform"/>
            <consortium name="The Broad Institute Genome Sequencing Center for Infectious Disease"/>
            <person name="Wu L."/>
            <person name="Ma J."/>
        </authorList>
    </citation>
    <scope>NUCLEOTIDE SEQUENCE [LARGE SCALE GENOMIC DNA]</scope>
    <source>
        <strain evidence="3">CCUG 59778</strain>
    </source>
</reference>
<feature type="domain" description="PE" evidence="1">
    <location>
        <begin position="22"/>
        <end position="114"/>
    </location>
</feature>
<accession>A0ABW0EHD5</accession>
<dbReference type="Proteomes" id="UP001596157">
    <property type="component" value="Unassembled WGS sequence"/>
</dbReference>
<dbReference type="InterPro" id="IPR000084">
    <property type="entry name" value="PE-PGRS_N"/>
</dbReference>
<evidence type="ECO:0000259" key="1">
    <source>
        <dbReference type="Pfam" id="PF00934"/>
    </source>
</evidence>
<evidence type="ECO:0000313" key="2">
    <source>
        <dbReference type="EMBL" id="MFC5286794.1"/>
    </source>
</evidence>
<evidence type="ECO:0000313" key="3">
    <source>
        <dbReference type="Proteomes" id="UP001596157"/>
    </source>
</evidence>
<dbReference type="RefSeq" id="WP_378245118.1">
    <property type="nucleotide sequence ID" value="NZ_JBHSKF010000003.1"/>
</dbReference>
<dbReference type="EMBL" id="JBHSKF010000003">
    <property type="protein sequence ID" value="MFC5286794.1"/>
    <property type="molecule type" value="Genomic_DNA"/>
</dbReference>
<protein>
    <submittedName>
        <fullName evidence="2">PE domain-containing protein</fullName>
    </submittedName>
</protein>
<gene>
    <name evidence="2" type="ORF">ACFPM7_07005</name>
</gene>
<name>A0ABW0EHD5_9PSEU</name>
<organism evidence="2 3">
    <name type="scientific">Actinokineospora guangxiensis</name>
    <dbReference type="NCBI Taxonomy" id="1490288"/>
    <lineage>
        <taxon>Bacteria</taxon>
        <taxon>Bacillati</taxon>
        <taxon>Actinomycetota</taxon>
        <taxon>Actinomycetes</taxon>
        <taxon>Pseudonocardiales</taxon>
        <taxon>Pseudonocardiaceae</taxon>
        <taxon>Actinokineospora</taxon>
    </lineage>
</organism>
<dbReference type="Pfam" id="PF00934">
    <property type="entry name" value="PE"/>
    <property type="match status" value="1"/>
</dbReference>